<evidence type="ECO:0000313" key="2">
    <source>
        <dbReference type="Proteomes" id="UP000821866"/>
    </source>
</evidence>
<reference evidence="1" key="2">
    <citation type="submission" date="2021-09" db="EMBL/GenBank/DDBJ databases">
        <authorList>
            <person name="Jia N."/>
            <person name="Wang J."/>
            <person name="Shi W."/>
            <person name="Du L."/>
            <person name="Sun Y."/>
            <person name="Zhan W."/>
            <person name="Jiang J."/>
            <person name="Wang Q."/>
            <person name="Zhang B."/>
            <person name="Ji P."/>
            <person name="Sakyi L.B."/>
            <person name="Cui X."/>
            <person name="Yuan T."/>
            <person name="Jiang B."/>
            <person name="Yang W."/>
            <person name="Lam T.T.-Y."/>
            <person name="Chang Q."/>
            <person name="Ding S."/>
            <person name="Wang X."/>
            <person name="Zhu J."/>
            <person name="Ruan X."/>
            <person name="Zhao L."/>
            <person name="Wei J."/>
            <person name="Que T."/>
            <person name="Du C."/>
            <person name="Cheng J."/>
            <person name="Dai P."/>
            <person name="Han X."/>
            <person name="Huang E."/>
            <person name="Gao Y."/>
            <person name="Liu J."/>
            <person name="Shao H."/>
            <person name="Ye R."/>
            <person name="Li L."/>
            <person name="Wei W."/>
            <person name="Wang X."/>
            <person name="Wang C."/>
            <person name="Huo Q."/>
            <person name="Li W."/>
            <person name="Guo W."/>
            <person name="Chen H."/>
            <person name="Chen S."/>
            <person name="Zhou L."/>
            <person name="Zhou L."/>
            <person name="Ni X."/>
            <person name="Tian J."/>
            <person name="Zhou Y."/>
            <person name="Sheng Y."/>
            <person name="Liu T."/>
            <person name="Pan Y."/>
            <person name="Xia L."/>
            <person name="Li J."/>
            <person name="Zhao F."/>
            <person name="Cao W."/>
        </authorList>
    </citation>
    <scope>NUCLEOTIDE SEQUENCE</scope>
    <source>
        <strain evidence="1">Rmic-2018</strain>
        <tissue evidence="1">Larvae</tissue>
    </source>
</reference>
<name>A0A9J6E4W3_RHIMP</name>
<dbReference type="EMBL" id="JABSTU010000006">
    <property type="protein sequence ID" value="KAH8029112.1"/>
    <property type="molecule type" value="Genomic_DNA"/>
</dbReference>
<keyword evidence="2" id="KW-1185">Reference proteome</keyword>
<organism evidence="1 2">
    <name type="scientific">Rhipicephalus microplus</name>
    <name type="common">Cattle tick</name>
    <name type="synonym">Boophilus microplus</name>
    <dbReference type="NCBI Taxonomy" id="6941"/>
    <lineage>
        <taxon>Eukaryota</taxon>
        <taxon>Metazoa</taxon>
        <taxon>Ecdysozoa</taxon>
        <taxon>Arthropoda</taxon>
        <taxon>Chelicerata</taxon>
        <taxon>Arachnida</taxon>
        <taxon>Acari</taxon>
        <taxon>Parasitiformes</taxon>
        <taxon>Ixodida</taxon>
        <taxon>Ixodoidea</taxon>
        <taxon>Ixodidae</taxon>
        <taxon>Rhipicephalinae</taxon>
        <taxon>Rhipicephalus</taxon>
        <taxon>Boophilus</taxon>
    </lineage>
</organism>
<accession>A0A9J6E4W3</accession>
<reference evidence="1" key="1">
    <citation type="journal article" date="2020" name="Cell">
        <title>Large-Scale Comparative Analyses of Tick Genomes Elucidate Their Genetic Diversity and Vector Capacities.</title>
        <authorList>
            <consortium name="Tick Genome and Microbiome Consortium (TIGMIC)"/>
            <person name="Jia N."/>
            <person name="Wang J."/>
            <person name="Shi W."/>
            <person name="Du L."/>
            <person name="Sun Y."/>
            <person name="Zhan W."/>
            <person name="Jiang J.F."/>
            <person name="Wang Q."/>
            <person name="Zhang B."/>
            <person name="Ji P."/>
            <person name="Bell-Sakyi L."/>
            <person name="Cui X.M."/>
            <person name="Yuan T.T."/>
            <person name="Jiang B.G."/>
            <person name="Yang W.F."/>
            <person name="Lam T.T."/>
            <person name="Chang Q.C."/>
            <person name="Ding S.J."/>
            <person name="Wang X.J."/>
            <person name="Zhu J.G."/>
            <person name="Ruan X.D."/>
            <person name="Zhao L."/>
            <person name="Wei J.T."/>
            <person name="Ye R.Z."/>
            <person name="Que T.C."/>
            <person name="Du C.H."/>
            <person name="Zhou Y.H."/>
            <person name="Cheng J.X."/>
            <person name="Dai P.F."/>
            <person name="Guo W.B."/>
            <person name="Han X.H."/>
            <person name="Huang E.J."/>
            <person name="Li L.F."/>
            <person name="Wei W."/>
            <person name="Gao Y.C."/>
            <person name="Liu J.Z."/>
            <person name="Shao H.Z."/>
            <person name="Wang X."/>
            <person name="Wang C.C."/>
            <person name="Yang T.C."/>
            <person name="Huo Q.B."/>
            <person name="Li W."/>
            <person name="Chen H.Y."/>
            <person name="Chen S.E."/>
            <person name="Zhou L.G."/>
            <person name="Ni X.B."/>
            <person name="Tian J.H."/>
            <person name="Sheng Y."/>
            <person name="Liu T."/>
            <person name="Pan Y.S."/>
            <person name="Xia L.Y."/>
            <person name="Li J."/>
            <person name="Zhao F."/>
            <person name="Cao W.C."/>
        </authorList>
    </citation>
    <scope>NUCLEOTIDE SEQUENCE</scope>
    <source>
        <strain evidence="1">Rmic-2018</strain>
    </source>
</reference>
<evidence type="ECO:0000313" key="1">
    <source>
        <dbReference type="EMBL" id="KAH8029112.1"/>
    </source>
</evidence>
<dbReference type="Proteomes" id="UP000821866">
    <property type="component" value="Chromosome 4"/>
</dbReference>
<dbReference type="AlphaFoldDB" id="A0A9J6E4W3"/>
<comment type="caution">
    <text evidence="1">The sequence shown here is derived from an EMBL/GenBank/DDBJ whole genome shotgun (WGS) entry which is preliminary data.</text>
</comment>
<gene>
    <name evidence="1" type="ORF">HPB51_022696</name>
</gene>
<proteinExistence type="predicted"/>
<sequence length="381" mass="42303">MKTITATTTKMGAAAEAALRCPTVVRAVLQRLPVEDLFQCARYDDLWEHVASTLLRRKLSFFALLQDGNVGMATSEERQLVAELRWRLGLVERACRRPASAILFSCCDKSYEARAVASCFPDGTSVAQVDVLCPVHFQRRGIQERRAGRLCVLVLFERPGTEYQCEWLPCVGDHLVEDAEAASMASRDVASLVNVKRRRCTCGPRKVTYRHPRTGQPTRFALYASSVFNRRTFRRPPSLYHVPTCVLGTTRVRVLKHSTGSRYGVPICWGTTLFGSKTKATSVKYRGSATDVQVSRHLSGVRREFGSVRDSLVLLFQEDALNAPATEVIWSVFRNAATVLGMAVNSLALDVNHVAFHLDPVSEAESSKCLETPVVVAVLRI</sequence>
<protein>
    <submittedName>
        <fullName evidence="1">Uncharacterized protein</fullName>
    </submittedName>
</protein>